<feature type="transmembrane region" description="Helical" evidence="1">
    <location>
        <begin position="155"/>
        <end position="177"/>
    </location>
</feature>
<feature type="transmembrane region" description="Helical" evidence="1">
    <location>
        <begin position="61"/>
        <end position="79"/>
    </location>
</feature>
<organism evidence="2 3">
    <name type="scientific">Rhodothermus profundi</name>
    <dbReference type="NCBI Taxonomy" id="633813"/>
    <lineage>
        <taxon>Bacteria</taxon>
        <taxon>Pseudomonadati</taxon>
        <taxon>Rhodothermota</taxon>
        <taxon>Rhodothermia</taxon>
        <taxon>Rhodothermales</taxon>
        <taxon>Rhodothermaceae</taxon>
        <taxon>Rhodothermus</taxon>
    </lineage>
</organism>
<evidence type="ECO:0000313" key="2">
    <source>
        <dbReference type="EMBL" id="SHK80165.1"/>
    </source>
</evidence>
<dbReference type="Proteomes" id="UP000185812">
    <property type="component" value="Unassembled WGS sequence"/>
</dbReference>
<feature type="transmembrane region" description="Helical" evidence="1">
    <location>
        <begin position="258"/>
        <end position="276"/>
    </location>
</feature>
<feature type="transmembrane region" description="Helical" evidence="1">
    <location>
        <begin position="189"/>
        <end position="207"/>
    </location>
</feature>
<evidence type="ECO:0000313" key="3">
    <source>
        <dbReference type="Proteomes" id="UP000185812"/>
    </source>
</evidence>
<dbReference type="AlphaFoldDB" id="A0A1M6VFP2"/>
<keyword evidence="3" id="KW-1185">Reference proteome</keyword>
<reference evidence="3" key="1">
    <citation type="submission" date="2016-11" db="EMBL/GenBank/DDBJ databases">
        <authorList>
            <person name="Varghese N."/>
            <person name="Submissions S."/>
        </authorList>
    </citation>
    <scope>NUCLEOTIDE SEQUENCE [LARGE SCALE GENOMIC DNA]</scope>
    <source>
        <strain evidence="3">DSM 22212</strain>
    </source>
</reference>
<keyword evidence="1" id="KW-1133">Transmembrane helix</keyword>
<name>A0A1M6VFP2_9BACT</name>
<feature type="transmembrane region" description="Helical" evidence="1">
    <location>
        <begin position="310"/>
        <end position="327"/>
    </location>
</feature>
<feature type="transmembrane region" description="Helical" evidence="1">
    <location>
        <begin position="110"/>
        <end position="143"/>
    </location>
</feature>
<dbReference type="EMBL" id="FRAU01000006">
    <property type="protein sequence ID" value="SHK80165.1"/>
    <property type="molecule type" value="Genomic_DNA"/>
</dbReference>
<keyword evidence="1" id="KW-0812">Transmembrane</keyword>
<dbReference type="Pfam" id="PF14897">
    <property type="entry name" value="EpsG"/>
    <property type="match status" value="1"/>
</dbReference>
<feature type="transmembrane region" description="Helical" evidence="1">
    <location>
        <begin position="227"/>
        <end position="246"/>
    </location>
</feature>
<feature type="transmembrane region" description="Helical" evidence="1">
    <location>
        <begin position="85"/>
        <end position="103"/>
    </location>
</feature>
<sequence length="345" mass="39870">MIYLIGWLSIYYYHAISFFLRKQLRPLAIGVTLLLSLVAVLRGSVGTDTAVYERLATRSEAWSGIEPAFWILMYIFNAITQDPVLTVRAFSGVLAVVLMLYIYRSDEDELFFLMSFFMPLFFYNFSMNVIRVGIAFSILLLALQEDRRGRTLSAMLLGGLSVMFHYSMIFSLFYLWFNQEYKIESKDRRSIMWMILLFVVMVVLVVLNENYFLAKLAVYARLEAPSLFSGISRIMLGLVLLTGVFLSSIPATQKKRIIYSSLFFMIFFFGLGIYVTPRLLDMVNLLIPIAMLRAYRRIQEPMDRTFKGALLLAGLGGAIGMYRYMLYESFWSPSPFLPYHTLFAR</sequence>
<proteinExistence type="predicted"/>
<dbReference type="STRING" id="633813.SAMN04488087_2015"/>
<dbReference type="RefSeq" id="WP_072715847.1">
    <property type="nucleotide sequence ID" value="NZ_FRAU01000006.1"/>
</dbReference>
<protein>
    <submittedName>
        <fullName evidence="2">EpsG family protein</fullName>
    </submittedName>
</protein>
<dbReference type="OrthoDB" id="34172at2"/>
<gene>
    <name evidence="2" type="ORF">SAMN04488087_2015</name>
</gene>
<dbReference type="InterPro" id="IPR049458">
    <property type="entry name" value="EpsG-like"/>
</dbReference>
<evidence type="ECO:0000256" key="1">
    <source>
        <dbReference type="SAM" id="Phobius"/>
    </source>
</evidence>
<accession>A0A1M6VFP2</accession>
<feature type="transmembrane region" description="Helical" evidence="1">
    <location>
        <begin position="24"/>
        <end position="41"/>
    </location>
</feature>
<keyword evidence="1" id="KW-0472">Membrane</keyword>